<dbReference type="EMBL" id="CP036433">
    <property type="protein sequence ID" value="QDU98276.1"/>
    <property type="molecule type" value="Genomic_DNA"/>
</dbReference>
<feature type="transmembrane region" description="Helical" evidence="1">
    <location>
        <begin position="100"/>
        <end position="120"/>
    </location>
</feature>
<keyword evidence="1" id="KW-0812">Transmembrane</keyword>
<evidence type="ECO:0000313" key="2">
    <source>
        <dbReference type="EMBL" id="QDU98276.1"/>
    </source>
</evidence>
<accession>A0A518E2G1</accession>
<organism evidence="2 3">
    <name type="scientific">Lignipirellula cremea</name>
    <dbReference type="NCBI Taxonomy" id="2528010"/>
    <lineage>
        <taxon>Bacteria</taxon>
        <taxon>Pseudomonadati</taxon>
        <taxon>Planctomycetota</taxon>
        <taxon>Planctomycetia</taxon>
        <taxon>Pirellulales</taxon>
        <taxon>Pirellulaceae</taxon>
        <taxon>Lignipirellula</taxon>
    </lineage>
</organism>
<dbReference type="Proteomes" id="UP000317648">
    <property type="component" value="Chromosome"/>
</dbReference>
<dbReference type="RefSeq" id="WP_145057406.1">
    <property type="nucleotide sequence ID" value="NZ_CP036433.1"/>
</dbReference>
<dbReference type="KEGG" id="lcre:Pla8534_61380"/>
<dbReference type="InterPro" id="IPR038513">
    <property type="entry name" value="FAIM1_dom_sf"/>
</dbReference>
<protein>
    <submittedName>
        <fullName evidence="2">Uncharacterized protein</fullName>
    </submittedName>
</protein>
<dbReference type="Gene3D" id="2.40.128.180">
    <property type="match status" value="1"/>
</dbReference>
<keyword evidence="1" id="KW-0472">Membrane</keyword>
<feature type="transmembrane region" description="Helical" evidence="1">
    <location>
        <begin position="132"/>
        <end position="150"/>
    </location>
</feature>
<gene>
    <name evidence="2" type="ORF">Pla8534_61380</name>
</gene>
<keyword evidence="3" id="KW-1185">Reference proteome</keyword>
<reference evidence="2 3" key="1">
    <citation type="submission" date="2019-02" db="EMBL/GenBank/DDBJ databases">
        <title>Deep-cultivation of Planctomycetes and their phenomic and genomic characterization uncovers novel biology.</title>
        <authorList>
            <person name="Wiegand S."/>
            <person name="Jogler M."/>
            <person name="Boedeker C."/>
            <person name="Pinto D."/>
            <person name="Vollmers J."/>
            <person name="Rivas-Marin E."/>
            <person name="Kohn T."/>
            <person name="Peeters S.H."/>
            <person name="Heuer A."/>
            <person name="Rast P."/>
            <person name="Oberbeckmann S."/>
            <person name="Bunk B."/>
            <person name="Jeske O."/>
            <person name="Meyerdierks A."/>
            <person name="Storesund J.E."/>
            <person name="Kallscheuer N."/>
            <person name="Luecker S."/>
            <person name="Lage O.M."/>
            <person name="Pohl T."/>
            <person name="Merkel B.J."/>
            <person name="Hornburger P."/>
            <person name="Mueller R.-W."/>
            <person name="Bruemmer F."/>
            <person name="Labrenz M."/>
            <person name="Spormann A.M."/>
            <person name="Op den Camp H."/>
            <person name="Overmann J."/>
            <person name="Amann R."/>
            <person name="Jetten M.S.M."/>
            <person name="Mascher T."/>
            <person name="Medema M.H."/>
            <person name="Devos D.P."/>
            <person name="Kaster A.-K."/>
            <person name="Ovreas L."/>
            <person name="Rohde M."/>
            <person name="Galperin M.Y."/>
            <person name="Jogler C."/>
        </authorList>
    </citation>
    <scope>NUCLEOTIDE SEQUENCE [LARGE SCALE GENOMIC DNA]</scope>
    <source>
        <strain evidence="2 3">Pla85_3_4</strain>
    </source>
</reference>
<sequence>MKGKQWTIDLDGSSVTVKLQHSVYGLKTKLWLNEQLILEHGDMNTVTYSADFPVHINEHELVVHIRYGMFGAKYHLSIDGKPAPGETLPGTTVGQDKRTAGFHAALITLFLVVPVMLYFGDHPFVFGIRMKYMGYLCAALAIYGLLQLYFTRPEGEETTPF</sequence>
<evidence type="ECO:0000256" key="1">
    <source>
        <dbReference type="SAM" id="Phobius"/>
    </source>
</evidence>
<dbReference type="AlphaFoldDB" id="A0A518E2G1"/>
<proteinExistence type="predicted"/>
<dbReference type="OrthoDB" id="1492512at2"/>
<keyword evidence="1" id="KW-1133">Transmembrane helix</keyword>
<name>A0A518E2G1_9BACT</name>
<evidence type="ECO:0000313" key="3">
    <source>
        <dbReference type="Proteomes" id="UP000317648"/>
    </source>
</evidence>